<feature type="signal peptide" evidence="1">
    <location>
        <begin position="1"/>
        <end position="21"/>
    </location>
</feature>
<name>A0ABU5A245_9HYPH</name>
<protein>
    <submittedName>
        <fullName evidence="2">Uncharacterized protein</fullName>
    </submittedName>
</protein>
<dbReference type="EMBL" id="JAVIIQ010000004">
    <property type="protein sequence ID" value="MDX8531739.1"/>
    <property type="molecule type" value="Genomic_DNA"/>
</dbReference>
<organism evidence="2 3">
    <name type="scientific">Mesorhizobium vachelliae</name>
    <dbReference type="NCBI Taxonomy" id="3072309"/>
    <lineage>
        <taxon>Bacteria</taxon>
        <taxon>Pseudomonadati</taxon>
        <taxon>Pseudomonadota</taxon>
        <taxon>Alphaproteobacteria</taxon>
        <taxon>Hyphomicrobiales</taxon>
        <taxon>Phyllobacteriaceae</taxon>
        <taxon>Mesorhizobium</taxon>
    </lineage>
</organism>
<gene>
    <name evidence="2" type="ORF">RFM42_12140</name>
</gene>
<feature type="chain" id="PRO_5047495074" evidence="1">
    <location>
        <begin position="22"/>
        <end position="114"/>
    </location>
</feature>
<dbReference type="Proteomes" id="UP001285154">
    <property type="component" value="Unassembled WGS sequence"/>
</dbReference>
<evidence type="ECO:0000313" key="2">
    <source>
        <dbReference type="EMBL" id="MDX8531739.1"/>
    </source>
</evidence>
<dbReference type="RefSeq" id="WP_320247465.1">
    <property type="nucleotide sequence ID" value="NZ_JAVIIQ010000004.1"/>
</dbReference>
<evidence type="ECO:0000256" key="1">
    <source>
        <dbReference type="SAM" id="SignalP"/>
    </source>
</evidence>
<reference evidence="2 3" key="1">
    <citation type="submission" date="2023-08" db="EMBL/GenBank/DDBJ databases">
        <title>Implementing the SeqCode for naming new Mesorhizobium species isolated from Vachellia karroo root nodules.</title>
        <authorList>
            <person name="Van Lill M."/>
        </authorList>
    </citation>
    <scope>NUCLEOTIDE SEQUENCE [LARGE SCALE GENOMIC DNA]</scope>
    <source>
        <strain evidence="2 3">VK25D</strain>
    </source>
</reference>
<accession>A0ABU5A245</accession>
<keyword evidence="1" id="KW-0732">Signal</keyword>
<comment type="caution">
    <text evidence="2">The sequence shown here is derived from an EMBL/GenBank/DDBJ whole genome shotgun (WGS) entry which is preliminary data.</text>
</comment>
<evidence type="ECO:0000313" key="3">
    <source>
        <dbReference type="Proteomes" id="UP001285154"/>
    </source>
</evidence>
<keyword evidence="3" id="KW-1185">Reference proteome</keyword>
<sequence length="114" mass="13497">MKLSVLALAGAMLAPMAAVHAAPMMDIPDGGSLVQQARVTCAYLTDDGYCVRPHKKHKHWKRHHYYRPAYRTYEPQPPDEYYWRYERPRPIIRVVPDYRPPDEDNWDNWDNQDD</sequence>
<proteinExistence type="predicted"/>